<accession>A0ABV5NLI8</accession>
<keyword evidence="2" id="KW-1185">Reference proteome</keyword>
<proteinExistence type="predicted"/>
<sequence>MMTTDSTVRAEFIAGLRALARFLADNPKVPVPSLGEAVSVHASGTDREKCAAVDRVAELIGVPASGGTHYLTERHFGPITYRAVAVTEQALNEYGAAVSYLGAVTNA</sequence>
<dbReference type="Proteomes" id="UP001589568">
    <property type="component" value="Unassembled WGS sequence"/>
</dbReference>
<dbReference type="EMBL" id="JBHMCF010000011">
    <property type="protein sequence ID" value="MFB9470574.1"/>
    <property type="molecule type" value="Genomic_DNA"/>
</dbReference>
<dbReference type="RefSeq" id="WP_345401790.1">
    <property type="nucleotide sequence ID" value="NZ_BAAAXS010000001.1"/>
</dbReference>
<reference evidence="1 2" key="1">
    <citation type="submission" date="2024-09" db="EMBL/GenBank/DDBJ databases">
        <authorList>
            <person name="Sun Q."/>
            <person name="Mori K."/>
        </authorList>
    </citation>
    <scope>NUCLEOTIDE SEQUENCE [LARGE SCALE GENOMIC DNA]</scope>
    <source>
        <strain evidence="1 2">JCM 3324</strain>
    </source>
</reference>
<gene>
    <name evidence="1" type="ORF">ACFFR3_13720</name>
</gene>
<name>A0ABV5NLI8_9ACTN</name>
<evidence type="ECO:0000313" key="2">
    <source>
        <dbReference type="Proteomes" id="UP001589568"/>
    </source>
</evidence>
<protein>
    <submittedName>
        <fullName evidence="1">Uncharacterized protein</fullName>
    </submittedName>
</protein>
<evidence type="ECO:0000313" key="1">
    <source>
        <dbReference type="EMBL" id="MFB9470574.1"/>
    </source>
</evidence>
<comment type="caution">
    <text evidence="1">The sequence shown here is derived from an EMBL/GenBank/DDBJ whole genome shotgun (WGS) entry which is preliminary data.</text>
</comment>
<organism evidence="1 2">
    <name type="scientific">Nonomuraea salmonea</name>
    <dbReference type="NCBI Taxonomy" id="46181"/>
    <lineage>
        <taxon>Bacteria</taxon>
        <taxon>Bacillati</taxon>
        <taxon>Actinomycetota</taxon>
        <taxon>Actinomycetes</taxon>
        <taxon>Streptosporangiales</taxon>
        <taxon>Streptosporangiaceae</taxon>
        <taxon>Nonomuraea</taxon>
    </lineage>
</organism>